<dbReference type="InterPro" id="IPR011809">
    <property type="entry name" value="His_9_proposed"/>
</dbReference>
<evidence type="ECO:0000256" key="6">
    <source>
        <dbReference type="ARBA" id="ARBA00022605"/>
    </source>
</evidence>
<evidence type="ECO:0000256" key="12">
    <source>
        <dbReference type="ARBA" id="ARBA00053547"/>
    </source>
</evidence>
<dbReference type="SUPFAM" id="SSF56655">
    <property type="entry name" value="Carbohydrate phosphatase"/>
    <property type="match status" value="1"/>
</dbReference>
<dbReference type="GO" id="GO:0006020">
    <property type="term" value="P:inositol metabolic process"/>
    <property type="evidence" value="ECO:0007669"/>
    <property type="project" value="TreeGrafter"/>
</dbReference>
<gene>
    <name evidence="15" type="primary">hisN</name>
    <name evidence="15" type="ORF">MSIMFB_01439</name>
</gene>
<evidence type="ECO:0000256" key="8">
    <source>
        <dbReference type="ARBA" id="ARBA00022801"/>
    </source>
</evidence>
<dbReference type="PRINTS" id="PR00377">
    <property type="entry name" value="IMPHPHTASES"/>
</dbReference>
<keyword evidence="8 15" id="KW-0378">Hydrolase</keyword>
<dbReference type="Pfam" id="PF00459">
    <property type="entry name" value="Inositol_P"/>
    <property type="match status" value="1"/>
</dbReference>
<evidence type="ECO:0000256" key="5">
    <source>
        <dbReference type="ARBA" id="ARBA00021697"/>
    </source>
</evidence>
<accession>A0A7Z7N8T2</accession>
<evidence type="ECO:0000256" key="11">
    <source>
        <dbReference type="ARBA" id="ARBA00049158"/>
    </source>
</evidence>
<comment type="catalytic activity">
    <reaction evidence="11">
        <text>L-histidinol phosphate + H2O = L-histidinol + phosphate</text>
        <dbReference type="Rhea" id="RHEA:14465"/>
        <dbReference type="ChEBI" id="CHEBI:15377"/>
        <dbReference type="ChEBI" id="CHEBI:43474"/>
        <dbReference type="ChEBI" id="CHEBI:57699"/>
        <dbReference type="ChEBI" id="CHEBI:57980"/>
        <dbReference type="EC" id="3.1.3.15"/>
    </reaction>
</comment>
<evidence type="ECO:0000313" key="15">
    <source>
        <dbReference type="EMBL" id="SOJ53941.1"/>
    </source>
</evidence>
<comment type="caution">
    <text evidence="15">The sequence shown here is derived from an EMBL/GenBank/DDBJ whole genome shotgun (WGS) entry which is preliminary data.</text>
</comment>
<dbReference type="PANTHER" id="PTHR20854:SF4">
    <property type="entry name" value="INOSITOL-1-MONOPHOSPHATASE-RELATED"/>
    <property type="match status" value="1"/>
</dbReference>
<dbReference type="GO" id="GO:0000105">
    <property type="term" value="P:L-histidine biosynthetic process"/>
    <property type="evidence" value="ECO:0007669"/>
    <property type="project" value="UniProtKB-UniRule"/>
</dbReference>
<feature type="binding site" evidence="14">
    <location>
        <position position="69"/>
    </location>
    <ligand>
        <name>Mg(2+)</name>
        <dbReference type="ChEBI" id="CHEBI:18420"/>
        <label>1</label>
        <note>catalytic</note>
    </ligand>
</feature>
<dbReference type="PROSITE" id="PS00629">
    <property type="entry name" value="IMP_1"/>
    <property type="match status" value="1"/>
</dbReference>
<dbReference type="NCBIfam" id="TIGR02067">
    <property type="entry name" value="his_9_HisN"/>
    <property type="match status" value="1"/>
</dbReference>
<keyword evidence="16" id="KW-1185">Reference proteome</keyword>
<keyword evidence="10" id="KW-0368">Histidine biosynthesis</keyword>
<comment type="pathway">
    <text evidence="2">Amino-acid biosynthesis; L-histidine biosynthesis; L-histidine from 5-phospho-alpha-D-ribose 1-diphosphate: step 8/9.</text>
</comment>
<dbReference type="GO" id="GO:0007165">
    <property type="term" value="P:signal transduction"/>
    <property type="evidence" value="ECO:0007669"/>
    <property type="project" value="TreeGrafter"/>
</dbReference>
<evidence type="ECO:0000256" key="4">
    <source>
        <dbReference type="ARBA" id="ARBA00013085"/>
    </source>
</evidence>
<comment type="cofactor">
    <cofactor evidence="1 14">
        <name>Mg(2+)</name>
        <dbReference type="ChEBI" id="CHEBI:18420"/>
    </cofactor>
</comment>
<reference evidence="15 16" key="1">
    <citation type="submission" date="2017-10" db="EMBL/GenBank/DDBJ databases">
        <authorList>
            <consortium name="Urmite Genomes"/>
        </authorList>
    </citation>
    <scope>NUCLEOTIDE SEQUENCE [LARGE SCALE GENOMIC DNA]</scope>
    <source>
        <strain evidence="15 16">FB-527</strain>
    </source>
</reference>
<proteinExistence type="inferred from homology"/>
<evidence type="ECO:0000256" key="9">
    <source>
        <dbReference type="ARBA" id="ARBA00022842"/>
    </source>
</evidence>
<dbReference type="EC" id="3.1.3.15" evidence="4 13"/>
<feature type="binding site" evidence="14">
    <location>
        <position position="87"/>
    </location>
    <ligand>
        <name>Mg(2+)</name>
        <dbReference type="ChEBI" id="CHEBI:18420"/>
        <label>1</label>
        <note>catalytic</note>
    </ligand>
</feature>
<organism evidence="15 16">
    <name type="scientific">Mycobacterium simulans</name>
    <dbReference type="NCBI Taxonomy" id="627089"/>
    <lineage>
        <taxon>Bacteria</taxon>
        <taxon>Bacillati</taxon>
        <taxon>Actinomycetota</taxon>
        <taxon>Actinomycetes</taxon>
        <taxon>Mycobacteriales</taxon>
        <taxon>Mycobacteriaceae</taxon>
        <taxon>Mycobacterium</taxon>
    </lineage>
</organism>
<dbReference type="Gene3D" id="3.40.190.80">
    <property type="match status" value="1"/>
</dbReference>
<feature type="binding site" evidence="14">
    <location>
        <position position="88"/>
    </location>
    <ligand>
        <name>Mg(2+)</name>
        <dbReference type="ChEBI" id="CHEBI:18420"/>
        <label>1</label>
        <note>catalytic</note>
    </ligand>
</feature>
<protein>
    <recommendedName>
        <fullName evidence="5 13">Histidinol-phosphatase</fullName>
        <ecNumber evidence="4 13">3.1.3.15</ecNumber>
    </recommendedName>
</protein>
<evidence type="ECO:0000256" key="14">
    <source>
        <dbReference type="PIRSR" id="PIRSR600760-2"/>
    </source>
</evidence>
<dbReference type="InterPro" id="IPR000760">
    <property type="entry name" value="Inositol_monophosphatase-like"/>
</dbReference>
<evidence type="ECO:0000256" key="2">
    <source>
        <dbReference type="ARBA" id="ARBA00004970"/>
    </source>
</evidence>
<name>A0A7Z7N8T2_9MYCO</name>
<evidence type="ECO:0000313" key="16">
    <source>
        <dbReference type="Proteomes" id="UP000554965"/>
    </source>
</evidence>
<dbReference type="RefSeq" id="WP_186242081.1">
    <property type="nucleotide sequence ID" value="NZ_OCTY01000002.1"/>
</dbReference>
<keyword evidence="6" id="KW-0028">Amino-acid biosynthesis</keyword>
<evidence type="ECO:0000256" key="13">
    <source>
        <dbReference type="NCBIfam" id="TIGR02067"/>
    </source>
</evidence>
<sequence length="264" mass="28276">MQTTHDDLTFALALADRADVATRARFGALDLRIETKPDLTPVTDADRAVEADLRQVIARDRPGDSVLGEEFGGTATFSGRQWIVDPIDGTKNFVRGVPVWASLIALLEDGVPSVGVVTAPALRRRWWAARGRGAFASVDEAQPRRLSVSSVAALDSASLSFSSLSGWAQRGLRERFIELTDAVWRVRAYGDFLSYCLVAEGAVDIAAEPEVSLWDLAALDILVSEAGGRFTSLDGTAGPHGGDAVATNGLLHERVLSHLRPGVN</sequence>
<dbReference type="Proteomes" id="UP000554965">
    <property type="component" value="Unassembled WGS sequence"/>
</dbReference>
<dbReference type="EMBL" id="OCTY01000002">
    <property type="protein sequence ID" value="SOJ53941.1"/>
    <property type="molecule type" value="Genomic_DNA"/>
</dbReference>
<feature type="binding site" evidence="14">
    <location>
        <position position="215"/>
    </location>
    <ligand>
        <name>Mg(2+)</name>
        <dbReference type="ChEBI" id="CHEBI:18420"/>
        <label>1</label>
        <note>catalytic</note>
    </ligand>
</feature>
<dbReference type="Gene3D" id="3.30.540.10">
    <property type="entry name" value="Fructose-1,6-Bisphosphatase, subunit A, domain 1"/>
    <property type="match status" value="1"/>
</dbReference>
<dbReference type="FunFam" id="3.30.540.10:FF:000003">
    <property type="entry name" value="Inositol-1-monophosphatase"/>
    <property type="match status" value="1"/>
</dbReference>
<dbReference type="GO" id="GO:0008934">
    <property type="term" value="F:inositol monophosphate 1-phosphatase activity"/>
    <property type="evidence" value="ECO:0007669"/>
    <property type="project" value="TreeGrafter"/>
</dbReference>
<keyword evidence="7 14" id="KW-0479">Metal-binding</keyword>
<comment type="similarity">
    <text evidence="3">Belongs to the inositol monophosphatase superfamily.</text>
</comment>
<dbReference type="AlphaFoldDB" id="A0A7Z7N8T2"/>
<evidence type="ECO:0000256" key="3">
    <source>
        <dbReference type="ARBA" id="ARBA00009759"/>
    </source>
</evidence>
<comment type="function">
    <text evidence="12">Catalyzes the dephosphorylation of histidinol-phosphate to histidinol, the direct precursor of histidine.</text>
</comment>
<dbReference type="GO" id="GO:0004401">
    <property type="term" value="F:histidinol-phosphatase activity"/>
    <property type="evidence" value="ECO:0007669"/>
    <property type="project" value="UniProtKB-UniRule"/>
</dbReference>
<dbReference type="UniPathway" id="UPA00031">
    <property type="reaction ID" value="UER00013"/>
</dbReference>
<evidence type="ECO:0000256" key="1">
    <source>
        <dbReference type="ARBA" id="ARBA00001946"/>
    </source>
</evidence>
<keyword evidence="9 14" id="KW-0460">Magnesium</keyword>
<dbReference type="InterPro" id="IPR020583">
    <property type="entry name" value="Inositol_monoP_metal-BS"/>
</dbReference>
<dbReference type="PANTHER" id="PTHR20854">
    <property type="entry name" value="INOSITOL MONOPHOSPHATASE"/>
    <property type="match status" value="1"/>
</dbReference>
<evidence type="ECO:0000256" key="7">
    <source>
        <dbReference type="ARBA" id="ARBA00022723"/>
    </source>
</evidence>
<evidence type="ECO:0000256" key="10">
    <source>
        <dbReference type="ARBA" id="ARBA00023102"/>
    </source>
</evidence>
<feature type="binding site" evidence="14">
    <location>
        <position position="85"/>
    </location>
    <ligand>
        <name>Mg(2+)</name>
        <dbReference type="ChEBI" id="CHEBI:18420"/>
        <label>1</label>
        <note>catalytic</note>
    </ligand>
</feature>
<dbReference type="GO" id="GO:0046872">
    <property type="term" value="F:metal ion binding"/>
    <property type="evidence" value="ECO:0007669"/>
    <property type="project" value="UniProtKB-KW"/>
</dbReference>